<evidence type="ECO:0000256" key="1">
    <source>
        <dbReference type="SAM" id="SignalP"/>
    </source>
</evidence>
<dbReference type="Pfam" id="PF09697">
    <property type="entry name" value="Porph_ging"/>
    <property type="match status" value="1"/>
</dbReference>
<feature type="signal peptide" evidence="1">
    <location>
        <begin position="1"/>
        <end position="20"/>
    </location>
</feature>
<keyword evidence="1" id="KW-0732">Signal</keyword>
<feature type="chain" id="PRO_5020746948" evidence="1">
    <location>
        <begin position="21"/>
        <end position="275"/>
    </location>
</feature>
<sequence>MRSIIVFFLFSVCVSCPAIAQSFVVQYVYFKHIEKDSTRIVSQNTFLNIEEDYSTFFSETPYLVDSIMAADEKLGKKINFKALPNDFLGCYIKKKLSSKELTYYSDEFDEHEFKYNEKPVLRWNIGKESKEILGFQTLSATVKYAGRDYKAYFTSEIPIQDGPYKFFGLPGLILEIFDEKNDHHFLAVGISKEKKISINDRISKGKYIETTRDKFIEMRKNHIQAPLKRMFELMNAHQIYEKKDANGNIVDMRKMLGETQKKMIEEYKKENKIEL</sequence>
<accession>A0A4U8WNM9</accession>
<name>A0A4U8WNM9_9FLAO</name>
<protein>
    <submittedName>
        <fullName evidence="2">GLPGLI family protein</fullName>
    </submittedName>
</protein>
<evidence type="ECO:0000313" key="3">
    <source>
        <dbReference type="Proteomes" id="UP000290013"/>
    </source>
</evidence>
<dbReference type="Proteomes" id="UP000290013">
    <property type="component" value="Chromosome"/>
</dbReference>
<organism evidence="2 3">
    <name type="scientific">Chryseobacterium taihuense</name>
    <dbReference type="NCBI Taxonomy" id="1141221"/>
    <lineage>
        <taxon>Bacteria</taxon>
        <taxon>Pseudomonadati</taxon>
        <taxon>Bacteroidota</taxon>
        <taxon>Flavobacteriia</taxon>
        <taxon>Flavobacteriales</taxon>
        <taxon>Weeksellaceae</taxon>
        <taxon>Chryseobacterium group</taxon>
        <taxon>Chryseobacterium</taxon>
    </lineage>
</organism>
<dbReference type="NCBIfam" id="TIGR01200">
    <property type="entry name" value="GLPGLI"/>
    <property type="match status" value="1"/>
</dbReference>
<dbReference type="RefSeq" id="WP_130914778.1">
    <property type="nucleotide sequence ID" value="NZ_LR215974.1"/>
</dbReference>
<proteinExistence type="predicted"/>
<dbReference type="AlphaFoldDB" id="A0A4U8WNM9"/>
<evidence type="ECO:0000313" key="2">
    <source>
        <dbReference type="EMBL" id="VFB04568.1"/>
    </source>
</evidence>
<dbReference type="EMBL" id="LR215974">
    <property type="protein sequence ID" value="VFB04568.1"/>
    <property type="molecule type" value="Genomic_DNA"/>
</dbReference>
<dbReference type="InterPro" id="IPR005901">
    <property type="entry name" value="GLPGLI"/>
</dbReference>
<dbReference type="KEGG" id="ctai:NCTC12078_02599"/>
<gene>
    <name evidence="2" type="ORF">NCTC12078_02599</name>
</gene>
<reference evidence="2 3" key="1">
    <citation type="submission" date="2019-02" db="EMBL/GenBank/DDBJ databases">
        <authorList>
            <consortium name="Pathogen Informatics"/>
        </authorList>
    </citation>
    <scope>NUCLEOTIDE SEQUENCE [LARGE SCALE GENOMIC DNA]</scope>
    <source>
        <strain evidence="2 3">3012STDY6944375</strain>
    </source>
</reference>